<name>A0ACD0WNH8_CLALS</name>
<dbReference type="EMBL" id="CP038488">
    <property type="protein sequence ID" value="QFZ28850.1"/>
    <property type="molecule type" value="Genomic_DNA"/>
</dbReference>
<protein>
    <submittedName>
        <fullName evidence="1">Target of rapamycin complex 2 subunit</fullName>
    </submittedName>
</protein>
<dbReference type="Proteomes" id="UP000326582">
    <property type="component" value="Chromosome 5"/>
</dbReference>
<organism evidence="1 2">
    <name type="scientific">Clavispora lusitaniae</name>
    <name type="common">Candida lusitaniae</name>
    <dbReference type="NCBI Taxonomy" id="36911"/>
    <lineage>
        <taxon>Eukaryota</taxon>
        <taxon>Fungi</taxon>
        <taxon>Dikarya</taxon>
        <taxon>Ascomycota</taxon>
        <taxon>Saccharomycotina</taxon>
        <taxon>Pichiomycetes</taxon>
        <taxon>Metschnikowiaceae</taxon>
        <taxon>Clavispora</taxon>
    </lineage>
</organism>
<sequence>MHQTGIFACSHLYQPKTNYSTRPSSMQPEFAPNGFSSESSEVPDGLGILSSTPTSRSRSYTLDSFNISSIEKSRSSRRPPVGEQYKEDGNWETATWVFSDILQSISIRDKEDVRLLITKSNQLVNLLKENPSLREEIIIQNVMTKINFMLYHTNSLLRCAAYRVLRHCIAGEDSVLYLVKAKILIFLIITLSTPTPFLEKQEALKLIREFIEIPKGTNYISIGVVKALVALVEHENEDVQPSADQPDLEPHVSSMFVRMCIETVCEISVSKPDIVFHGGGLRLLINLLINGPSDIAASCMVAILTLLDHPNSRLFFRNGFDLDSLISVYSTFEDDDSDKIPNTKKYYNRALKTSFLLSMVLKTWTGMICFSRDKFQVLKELLENLKKRNDKLREIIMDLLMDVLHIRSLPWFENSVFGEFISDFYNIFMNDANIDSNSSNKGYRELPPGKFESSIVSHYQGLLCKVLLNCDLIPLLIDIIDENRNEEISNKACYLLTNVLQLSINLLPKSFYNENVLKAFSKPMSISTMAQIEVATRLQHQGKDGKKASDVKDLMKTINIQSRYIIDDITFKSMISKTKVLVAKEFEEWNWTVISQLFQGPLRNPKRFSELQEKFPKFMKALTLFYRPFKFRFSNLPAHASHKFPKLKFPKKLITVGCQMLESLLTFEEGFRFLLHNKLLPQIAEILAQVDPYSGISAKEAILSKRRLEDSLSVGYIKFIGVFSSNTYGLRIIEHWQMLQLLNNIIEGSSESEESNYLIFSLLSSLDFVKKSPLRLLLSKVFTVANPAVKLFALENVLKKLFLNPECEEMVISNLCTLIYDETETVSKMSVKMLHEYYLVRDNLDRIDVFIGFSPPIEILSNSFEGRLLLFNFCNTSNGFRFLYKNGFIETCFNESVEKLQTLEYLCLIESSLRSHFFPFYELRPQSHSVYEYDLHHFFKYLLATEDGYNFFNSRRHHIDDSIHKMKFICRKLNLLNVEQESLSNDTIDTMMPENAIEDSPSLTSQEEELDHLSYPFQGTDSQVNHQTRESDLLNILELADQEEEEYLLRRLKQYLWIFGEIASANYGIQILDPMHALNPQNEHVVETIHLLFLNSSVWQLRGLAFYQLGKIGSTSEGAEILDDLQWVSLDLSNKGKKVSLAYPNTMENEDIFGVETLNPYQDASYYTLFGGHEAIGNYSRFSLTDEIVFDTYAELDDRILSLINHLSSVLGRVERKATKELNRIKRENPQVFSDINLFLKVIRLVDKGKFKFRTRAILFGLFNTSRILEGLSKRDRKASSNKASK</sequence>
<accession>A0ACD0WNH8</accession>
<reference evidence="2" key="1">
    <citation type="journal article" date="2019" name="MBio">
        <title>Comparative genomics for the elucidation of multidrug resistance (MDR) in Candida lusitaniae.</title>
        <authorList>
            <person name="Kannan A."/>
            <person name="Asner S.A."/>
            <person name="Trachsel E."/>
            <person name="Kelly S."/>
            <person name="Parker J."/>
            <person name="Sanglard D."/>
        </authorList>
    </citation>
    <scope>NUCLEOTIDE SEQUENCE [LARGE SCALE GENOMIC DNA]</scope>
    <source>
        <strain evidence="2">P1</strain>
    </source>
</reference>
<evidence type="ECO:0000313" key="1">
    <source>
        <dbReference type="EMBL" id="QFZ28850.1"/>
    </source>
</evidence>
<keyword evidence="2" id="KW-1185">Reference proteome</keyword>
<proteinExistence type="predicted"/>
<evidence type="ECO:0000313" key="2">
    <source>
        <dbReference type="Proteomes" id="UP000326582"/>
    </source>
</evidence>
<gene>
    <name evidence="1" type="ORF">EJF14_50067</name>
</gene>